<accession>A0ABV2X0N4</accession>
<dbReference type="InterPro" id="IPR050816">
    <property type="entry name" value="Flavin-dep_Halogenase_NPB"/>
</dbReference>
<comment type="caution">
    <text evidence="3">The sequence shown here is derived from an EMBL/GenBank/DDBJ whole genome shotgun (WGS) entry which is preliminary data.</text>
</comment>
<evidence type="ECO:0000313" key="4">
    <source>
        <dbReference type="Proteomes" id="UP001550628"/>
    </source>
</evidence>
<evidence type="ECO:0000256" key="1">
    <source>
        <dbReference type="ARBA" id="ARBA00038396"/>
    </source>
</evidence>
<dbReference type="InterPro" id="IPR036188">
    <property type="entry name" value="FAD/NAD-bd_sf"/>
</dbReference>
<dbReference type="InterPro" id="IPR002938">
    <property type="entry name" value="FAD-bd"/>
</dbReference>
<protein>
    <submittedName>
        <fullName evidence="3">FAD-dependent monooxygenase</fullName>
    </submittedName>
</protein>
<name>A0ABV2X0N4_9NOCA</name>
<dbReference type="SUPFAM" id="SSF51905">
    <property type="entry name" value="FAD/NAD(P)-binding domain"/>
    <property type="match status" value="1"/>
</dbReference>
<keyword evidence="3" id="KW-0560">Oxidoreductase</keyword>
<proteinExistence type="inferred from homology"/>
<sequence length="474" mass="51761">MTPADISRVPRGTAVVIGGSIAGCAAAAALHEHYERVVIVDRDELPTGRQERKGVPHAHQYHALNLAGRRALEELFPGVFEQAIADGVPVMDPTDKMRYCSKFGWFPTQPSAMRSLLLTRVYLESILRDRTRGSSAVQVLERTVVKGLLATDGVVTGVEVADVATGQSRIVDADFVVDASGRASSASDWLAALGYPRPIESVVNAKWGYVTTYVRPGPNWSPDYQALYVGPTLTGDGPLATRGAAAWEQEDGLWVLTAQGCAADYPSANESEFREFLSSFGRPEFQDLLDKAEIVRPLVAWRNTTNLRRDYAGLSSRPERFVILGDATAAFNPVYGQGMAAAAVSARLLRDELRSWFGSSGEDLTGFAERYQKQIDGAVIQGCWNFSVGSDFNVPGVEVDGVPYQAERSQEQEFADRVLALATEDLDVHLKLMEMIQMVRGPEWMGAEDVRAKVLADWDRLGGLSRIDEADSVS</sequence>
<evidence type="ECO:0000259" key="2">
    <source>
        <dbReference type="Pfam" id="PF01494"/>
    </source>
</evidence>
<dbReference type="Pfam" id="PF01494">
    <property type="entry name" value="FAD_binding_3"/>
    <property type="match status" value="1"/>
</dbReference>
<keyword evidence="3" id="KW-0503">Monooxygenase</keyword>
<dbReference type="PANTHER" id="PTHR43747">
    <property type="entry name" value="FAD-BINDING PROTEIN"/>
    <property type="match status" value="1"/>
</dbReference>
<evidence type="ECO:0000313" key="3">
    <source>
        <dbReference type="EMBL" id="MEU1956709.1"/>
    </source>
</evidence>
<dbReference type="GO" id="GO:0004497">
    <property type="term" value="F:monooxygenase activity"/>
    <property type="evidence" value="ECO:0007669"/>
    <property type="project" value="UniProtKB-KW"/>
</dbReference>
<dbReference type="Proteomes" id="UP001550628">
    <property type="component" value="Unassembled WGS sequence"/>
</dbReference>
<dbReference type="RefSeq" id="WP_357114258.1">
    <property type="nucleotide sequence ID" value="NZ_JBEYBE010000026.1"/>
</dbReference>
<gene>
    <name evidence="3" type="ORF">ABZ510_33280</name>
</gene>
<dbReference type="EMBL" id="JBEYBF010000043">
    <property type="protein sequence ID" value="MEU1956709.1"/>
    <property type="molecule type" value="Genomic_DNA"/>
</dbReference>
<dbReference type="Gene3D" id="3.50.50.60">
    <property type="entry name" value="FAD/NAD(P)-binding domain"/>
    <property type="match status" value="1"/>
</dbReference>
<comment type="similarity">
    <text evidence="1">Belongs to the flavin-dependent halogenase family. Bacterial tryptophan halogenase subfamily.</text>
</comment>
<dbReference type="PANTHER" id="PTHR43747:SF1">
    <property type="entry name" value="SLR1998 PROTEIN"/>
    <property type="match status" value="1"/>
</dbReference>
<keyword evidence="4" id="KW-1185">Reference proteome</keyword>
<reference evidence="3 4" key="1">
    <citation type="submission" date="2024-06" db="EMBL/GenBank/DDBJ databases">
        <title>The Natural Products Discovery Center: Release of the First 8490 Sequenced Strains for Exploring Actinobacteria Biosynthetic Diversity.</title>
        <authorList>
            <person name="Kalkreuter E."/>
            <person name="Kautsar S.A."/>
            <person name="Yang D."/>
            <person name="Bader C.D."/>
            <person name="Teijaro C.N."/>
            <person name="Fluegel L."/>
            <person name="Davis C.M."/>
            <person name="Simpson J.R."/>
            <person name="Lauterbach L."/>
            <person name="Steele A.D."/>
            <person name="Gui C."/>
            <person name="Meng S."/>
            <person name="Li G."/>
            <person name="Viehrig K."/>
            <person name="Ye F."/>
            <person name="Su P."/>
            <person name="Kiefer A.F."/>
            <person name="Nichols A."/>
            <person name="Cepeda A.J."/>
            <person name="Yan W."/>
            <person name="Fan B."/>
            <person name="Jiang Y."/>
            <person name="Adhikari A."/>
            <person name="Zheng C.-J."/>
            <person name="Schuster L."/>
            <person name="Cowan T.M."/>
            <person name="Smanski M.J."/>
            <person name="Chevrette M.G."/>
            <person name="De Carvalho L.P.S."/>
            <person name="Shen B."/>
        </authorList>
    </citation>
    <scope>NUCLEOTIDE SEQUENCE [LARGE SCALE GENOMIC DNA]</scope>
    <source>
        <strain evidence="3 4">NPDC019708</strain>
    </source>
</reference>
<organism evidence="3 4">
    <name type="scientific">Nocardia rhamnosiphila</name>
    <dbReference type="NCBI Taxonomy" id="426716"/>
    <lineage>
        <taxon>Bacteria</taxon>
        <taxon>Bacillati</taxon>
        <taxon>Actinomycetota</taxon>
        <taxon>Actinomycetes</taxon>
        <taxon>Mycobacteriales</taxon>
        <taxon>Nocardiaceae</taxon>
        <taxon>Nocardia</taxon>
    </lineage>
</organism>
<feature type="domain" description="FAD-binding" evidence="2">
    <location>
        <begin position="14"/>
        <end position="350"/>
    </location>
</feature>